<dbReference type="Gene3D" id="3.30.980.10">
    <property type="entry name" value="Threonyl-trna Synthetase, Chain A, domain 2"/>
    <property type="match status" value="1"/>
</dbReference>
<dbReference type="GO" id="GO:0005524">
    <property type="term" value="F:ATP binding"/>
    <property type="evidence" value="ECO:0007669"/>
    <property type="project" value="InterPro"/>
</dbReference>
<dbReference type="Pfam" id="PF07973">
    <property type="entry name" value="tRNA_SAD"/>
    <property type="match status" value="1"/>
</dbReference>
<evidence type="ECO:0000256" key="1">
    <source>
        <dbReference type="ARBA" id="ARBA00001947"/>
    </source>
</evidence>
<dbReference type="GO" id="GO:0046872">
    <property type="term" value="F:metal ion binding"/>
    <property type="evidence" value="ECO:0007669"/>
    <property type="project" value="UniProtKB-KW"/>
</dbReference>
<dbReference type="GO" id="GO:0004812">
    <property type="term" value="F:aminoacyl-tRNA ligase activity"/>
    <property type="evidence" value="ECO:0007669"/>
    <property type="project" value="InterPro"/>
</dbReference>
<gene>
    <name evidence="5" type="ORF">AC482_06990</name>
</gene>
<evidence type="ECO:0000313" key="6">
    <source>
        <dbReference type="Proteomes" id="UP000037210"/>
    </source>
</evidence>
<evidence type="ECO:0000256" key="3">
    <source>
        <dbReference type="ARBA" id="ARBA00022833"/>
    </source>
</evidence>
<dbReference type="InterPro" id="IPR012947">
    <property type="entry name" value="tRNA_SAD"/>
</dbReference>
<evidence type="ECO:0000259" key="4">
    <source>
        <dbReference type="Pfam" id="PF07973"/>
    </source>
</evidence>
<organism evidence="5 6">
    <name type="scientific">miscellaneous Crenarchaeota group-15 archaeon DG-45</name>
    <dbReference type="NCBI Taxonomy" id="1685127"/>
    <lineage>
        <taxon>Archaea</taxon>
        <taxon>Candidatus Bathyarchaeota</taxon>
        <taxon>MCG-15</taxon>
    </lineage>
</organism>
<dbReference type="PANTHER" id="PTHR43462:SF1">
    <property type="entry name" value="ALANYL-TRNA EDITING PROTEIN AARSD1"/>
    <property type="match status" value="1"/>
</dbReference>
<dbReference type="SUPFAM" id="SSF55186">
    <property type="entry name" value="ThrRS/AlaRS common domain"/>
    <property type="match status" value="1"/>
</dbReference>
<dbReference type="PANTHER" id="PTHR43462">
    <property type="entry name" value="ALANYL-TRNA EDITING PROTEIN"/>
    <property type="match status" value="1"/>
</dbReference>
<dbReference type="EMBL" id="LFWZ01000071">
    <property type="protein sequence ID" value="KON29241.1"/>
    <property type="molecule type" value="Genomic_DNA"/>
</dbReference>
<dbReference type="GO" id="GO:0002161">
    <property type="term" value="F:aminoacyl-tRNA deacylase activity"/>
    <property type="evidence" value="ECO:0007669"/>
    <property type="project" value="UniProtKB-ARBA"/>
</dbReference>
<comment type="cofactor">
    <cofactor evidence="1">
        <name>Zn(2+)</name>
        <dbReference type="ChEBI" id="CHEBI:29105"/>
    </cofactor>
</comment>
<evidence type="ECO:0000313" key="5">
    <source>
        <dbReference type="EMBL" id="KON29241.1"/>
    </source>
</evidence>
<dbReference type="GO" id="GO:0043039">
    <property type="term" value="P:tRNA aminoacylation"/>
    <property type="evidence" value="ECO:0007669"/>
    <property type="project" value="InterPro"/>
</dbReference>
<comment type="caution">
    <text evidence="5">The sequence shown here is derived from an EMBL/GenBank/DDBJ whole genome shotgun (WGS) entry which is preliminary data.</text>
</comment>
<reference evidence="5 6" key="1">
    <citation type="submission" date="2015-06" db="EMBL/GenBank/DDBJ databases">
        <title>New insights into the roles of widespread benthic archaea in carbon and nitrogen cycling.</title>
        <authorList>
            <person name="Lazar C.S."/>
            <person name="Baker B.J."/>
            <person name="Seitz K.W."/>
            <person name="Hyde A.S."/>
            <person name="Dick G.J."/>
            <person name="Hinrichs K.-U."/>
            <person name="Teske A.P."/>
        </authorList>
    </citation>
    <scope>NUCLEOTIDE SEQUENCE [LARGE SCALE GENOMIC DNA]</scope>
    <source>
        <strain evidence="5">DG-45</strain>
    </source>
</reference>
<protein>
    <submittedName>
        <fullName evidence="5">Alanyl-tRNA editing protein AlaX</fullName>
    </submittedName>
</protein>
<dbReference type="InterPro" id="IPR051335">
    <property type="entry name" value="Alanyl-tRNA_Editing_Enzymes"/>
</dbReference>
<keyword evidence="3" id="KW-0862">Zinc</keyword>
<name>A0A0M0BLM7_9ARCH</name>
<dbReference type="Proteomes" id="UP000037210">
    <property type="component" value="Unassembled WGS sequence"/>
</dbReference>
<accession>A0A0M0BLM7</accession>
<sequence length="150" mass="16801">MSSHEVRTHTALHVLKGAVQKVLGAEWTAGVYVKGSQGRLTVQLQEKPTDEELARVEEEANAKIAEDAPIEELEMERAEAEARWGDAIYDLFPLPASITRLRIAHIPGWNVNACREAHTETTGEIGALRITKTRFRPSRQTLEISFDIRT</sequence>
<dbReference type="InterPro" id="IPR018163">
    <property type="entry name" value="Thr/Ala-tRNA-synth_IIc_edit"/>
</dbReference>
<keyword evidence="2" id="KW-0479">Metal-binding</keyword>
<evidence type="ECO:0000256" key="2">
    <source>
        <dbReference type="ARBA" id="ARBA00022723"/>
    </source>
</evidence>
<feature type="domain" description="Threonyl/alanyl tRNA synthetase SAD" evidence="4">
    <location>
        <begin position="101"/>
        <end position="133"/>
    </location>
</feature>
<proteinExistence type="predicted"/>
<dbReference type="AlphaFoldDB" id="A0A0M0BLM7"/>
<dbReference type="Gene3D" id="3.30.54.20">
    <property type="match status" value="1"/>
</dbReference>